<dbReference type="GO" id="GO:0000976">
    <property type="term" value="F:transcription cis-regulatory region binding"/>
    <property type="evidence" value="ECO:0007669"/>
    <property type="project" value="TreeGrafter"/>
</dbReference>
<dbReference type="AlphaFoldDB" id="A0A1W0CVN6"/>
<dbReference type="Pfam" id="PF00072">
    <property type="entry name" value="Response_reg"/>
    <property type="match status" value="1"/>
</dbReference>
<dbReference type="InterPro" id="IPR039420">
    <property type="entry name" value="WalR-like"/>
</dbReference>
<dbReference type="InterPro" id="IPR001789">
    <property type="entry name" value="Sig_transdc_resp-reg_receiver"/>
</dbReference>
<dbReference type="EMBL" id="MUKV01000014">
    <property type="protein sequence ID" value="OQS38801.1"/>
    <property type="molecule type" value="Genomic_DNA"/>
</dbReference>
<dbReference type="PROSITE" id="PS50930">
    <property type="entry name" value="HTH_LYTTR"/>
    <property type="match status" value="1"/>
</dbReference>
<reference evidence="5 6" key="1">
    <citation type="submission" date="2017-02" db="EMBL/GenBank/DDBJ databases">
        <title>Chromobacterium haemolyticum H5244.</title>
        <authorList>
            <person name="Gulvik C.A."/>
        </authorList>
    </citation>
    <scope>NUCLEOTIDE SEQUENCE [LARGE SCALE GENOMIC DNA]</scope>
    <source>
        <strain evidence="5 6">H5244</strain>
    </source>
</reference>
<accession>A0A1W0CVN6</accession>
<comment type="caution">
    <text evidence="5">The sequence shown here is derived from an EMBL/GenBank/DDBJ whole genome shotgun (WGS) entry which is preliminary data.</text>
</comment>
<dbReference type="RefSeq" id="WP_081555644.1">
    <property type="nucleotide sequence ID" value="NZ_MUKV01000014.1"/>
</dbReference>
<gene>
    <name evidence="5" type="ORF">B0T45_12115</name>
</gene>
<dbReference type="GO" id="GO:0005829">
    <property type="term" value="C:cytosol"/>
    <property type="evidence" value="ECO:0007669"/>
    <property type="project" value="TreeGrafter"/>
</dbReference>
<dbReference type="GO" id="GO:0032993">
    <property type="term" value="C:protein-DNA complex"/>
    <property type="evidence" value="ECO:0007669"/>
    <property type="project" value="TreeGrafter"/>
</dbReference>
<dbReference type="PANTHER" id="PTHR48111:SF69">
    <property type="entry name" value="RESPONSE REGULATOR RECEIVER"/>
    <property type="match status" value="1"/>
</dbReference>
<dbReference type="GO" id="GO:0006355">
    <property type="term" value="P:regulation of DNA-templated transcription"/>
    <property type="evidence" value="ECO:0007669"/>
    <property type="project" value="TreeGrafter"/>
</dbReference>
<protein>
    <submittedName>
        <fullName evidence="5">DNA-binding response regulator</fullName>
    </submittedName>
</protein>
<feature type="domain" description="Response regulatory" evidence="3">
    <location>
        <begin position="5"/>
        <end position="117"/>
    </location>
</feature>
<evidence type="ECO:0000259" key="3">
    <source>
        <dbReference type="PROSITE" id="PS50110"/>
    </source>
</evidence>
<dbReference type="SMART" id="SM00448">
    <property type="entry name" value="REC"/>
    <property type="match status" value="1"/>
</dbReference>
<evidence type="ECO:0000313" key="6">
    <source>
        <dbReference type="Proteomes" id="UP000192721"/>
    </source>
</evidence>
<dbReference type="SMART" id="SM00850">
    <property type="entry name" value="LytTR"/>
    <property type="match status" value="1"/>
</dbReference>
<dbReference type="Gene3D" id="3.40.50.2300">
    <property type="match status" value="1"/>
</dbReference>
<evidence type="ECO:0000256" key="1">
    <source>
        <dbReference type="ARBA" id="ARBA00023125"/>
    </source>
</evidence>
<dbReference type="Pfam" id="PF04397">
    <property type="entry name" value="LytTR"/>
    <property type="match status" value="1"/>
</dbReference>
<dbReference type="InterPro" id="IPR011006">
    <property type="entry name" value="CheY-like_superfamily"/>
</dbReference>
<feature type="domain" description="HTH LytTR-type" evidence="4">
    <location>
        <begin position="147"/>
        <end position="250"/>
    </location>
</feature>
<sequence length="250" mass="29002">MTKLSAVIADDERLMREQLRMALQRVWPELRVVAEAHDGAEAVERVREHRPDLAFLDITMPVQNGIAAAMEIDGLCPVVFVTAYDQYAIKAFEEGAVDYLLKPVEDERLLRTRQRWEQRQLALPSHWQASLQQLSRQLARPDYLRWIKASVGNSLRMISTSEVLFFQSDEKYTRVQTAGCEALIRMPIKELLQALDPDEFWQIHRSTLVRVDAIEQIKRDDGQRGLLLQLRGYAEPLEVSRSYAHLFQRM</sequence>
<dbReference type="PROSITE" id="PS50110">
    <property type="entry name" value="RESPONSE_REGULATORY"/>
    <property type="match status" value="1"/>
</dbReference>
<evidence type="ECO:0000259" key="4">
    <source>
        <dbReference type="PROSITE" id="PS50930"/>
    </source>
</evidence>
<feature type="modified residue" description="4-aspartylphosphate" evidence="2">
    <location>
        <position position="57"/>
    </location>
</feature>
<name>A0A1W0CVN6_9NEIS</name>
<evidence type="ECO:0000313" key="5">
    <source>
        <dbReference type="EMBL" id="OQS38801.1"/>
    </source>
</evidence>
<dbReference type="GO" id="GO:0000156">
    <property type="term" value="F:phosphorelay response regulator activity"/>
    <property type="evidence" value="ECO:0007669"/>
    <property type="project" value="TreeGrafter"/>
</dbReference>
<keyword evidence="1 5" id="KW-0238">DNA-binding</keyword>
<organism evidence="5 6">
    <name type="scientific">Chromobacterium haemolyticum</name>
    <dbReference type="NCBI Taxonomy" id="394935"/>
    <lineage>
        <taxon>Bacteria</taxon>
        <taxon>Pseudomonadati</taxon>
        <taxon>Pseudomonadota</taxon>
        <taxon>Betaproteobacteria</taxon>
        <taxon>Neisseriales</taxon>
        <taxon>Chromobacteriaceae</taxon>
        <taxon>Chromobacterium</taxon>
    </lineage>
</organism>
<dbReference type="PANTHER" id="PTHR48111">
    <property type="entry name" value="REGULATOR OF RPOS"/>
    <property type="match status" value="1"/>
</dbReference>
<dbReference type="SUPFAM" id="SSF52172">
    <property type="entry name" value="CheY-like"/>
    <property type="match status" value="1"/>
</dbReference>
<proteinExistence type="predicted"/>
<dbReference type="Gene3D" id="2.40.50.1020">
    <property type="entry name" value="LytTr DNA-binding domain"/>
    <property type="match status" value="1"/>
</dbReference>
<evidence type="ECO:0000256" key="2">
    <source>
        <dbReference type="PROSITE-ProRule" id="PRU00169"/>
    </source>
</evidence>
<dbReference type="InterPro" id="IPR007492">
    <property type="entry name" value="LytTR_DNA-bd_dom"/>
</dbReference>
<dbReference type="Proteomes" id="UP000192721">
    <property type="component" value="Unassembled WGS sequence"/>
</dbReference>
<keyword evidence="2" id="KW-0597">Phosphoprotein</keyword>